<dbReference type="InterPro" id="IPR029058">
    <property type="entry name" value="AB_hydrolase_fold"/>
</dbReference>
<proteinExistence type="predicted"/>
<dbReference type="Pfam" id="PF12740">
    <property type="entry name" value="PETase"/>
    <property type="match status" value="1"/>
</dbReference>
<feature type="signal peptide" evidence="1">
    <location>
        <begin position="1"/>
        <end position="30"/>
    </location>
</feature>
<dbReference type="SUPFAM" id="SSF53474">
    <property type="entry name" value="alpha/beta-Hydrolases"/>
    <property type="match status" value="1"/>
</dbReference>
<dbReference type="InterPro" id="IPR041127">
    <property type="entry name" value="PET_hydrolase/cutinase-like"/>
</dbReference>
<name>A0A7M3SVL9_9ACTN</name>
<dbReference type="EMBL" id="BJOU01000001">
    <property type="protein sequence ID" value="GED96693.1"/>
    <property type="molecule type" value="Genomic_DNA"/>
</dbReference>
<evidence type="ECO:0000313" key="3">
    <source>
        <dbReference type="EMBL" id="GED96693.1"/>
    </source>
</evidence>
<evidence type="ECO:0000259" key="2">
    <source>
        <dbReference type="Pfam" id="PF12740"/>
    </source>
</evidence>
<gene>
    <name evidence="3" type="ORF">nbrc107697_07320</name>
</gene>
<dbReference type="AlphaFoldDB" id="A0A7M3SVL9"/>
<keyword evidence="1" id="KW-0732">Signal</keyword>
<dbReference type="PANTHER" id="PTHR33428:SF14">
    <property type="entry name" value="CARBOXYLESTERASE TYPE B DOMAIN-CONTAINING PROTEIN"/>
    <property type="match status" value="1"/>
</dbReference>
<feature type="chain" id="PRO_5029648859" description="PET hydrolase/cutinase-like domain-containing protein" evidence="1">
    <location>
        <begin position="31"/>
        <end position="355"/>
    </location>
</feature>
<evidence type="ECO:0000313" key="4">
    <source>
        <dbReference type="Proteomes" id="UP000444980"/>
    </source>
</evidence>
<dbReference type="PANTHER" id="PTHR33428">
    <property type="entry name" value="CHLOROPHYLLASE-2, CHLOROPLASTIC"/>
    <property type="match status" value="1"/>
</dbReference>
<dbReference type="Proteomes" id="UP000444980">
    <property type="component" value="Unassembled WGS sequence"/>
</dbReference>
<dbReference type="Gene3D" id="3.40.50.1820">
    <property type="entry name" value="alpha/beta hydrolase"/>
    <property type="match status" value="1"/>
</dbReference>
<reference evidence="4" key="1">
    <citation type="submission" date="2019-06" db="EMBL/GenBank/DDBJ databases">
        <title>Gordonia isolated from sludge of a wastewater treatment plant.</title>
        <authorList>
            <person name="Tamura T."/>
            <person name="Aoyama K."/>
            <person name="Kang Y."/>
            <person name="Saito S."/>
            <person name="Akiyama N."/>
            <person name="Yazawa K."/>
            <person name="Gonoi T."/>
            <person name="Mikami Y."/>
        </authorList>
    </citation>
    <scope>NUCLEOTIDE SEQUENCE [LARGE SCALE GENOMIC DNA]</scope>
    <source>
        <strain evidence="4">NBRC 107697</strain>
    </source>
</reference>
<comment type="caution">
    <text evidence="3">The sequence shown here is derived from an EMBL/GenBank/DDBJ whole genome shotgun (WGS) entry which is preliminary data.</text>
</comment>
<feature type="domain" description="PET hydrolase/cutinase-like" evidence="2">
    <location>
        <begin position="104"/>
        <end position="319"/>
    </location>
</feature>
<accession>A0A7M3SVL9</accession>
<sequence length="355" mass="37330">MTGITIRRLTAAACAAIVVVTAASAGTADAAPIQPAPTDGAPAPDVGAEFGKPGPLRVATNYASGPCDRSLMGLIMGLQAHAEGNRETATCSDAFPYGLGSPVGVQIFAPTGPRSKGPFPAVIFMPGIAGNSAQYTALARNWSSHGFIVAIPFTFWNSMVEVPTLGTAVLAHLNAQRGTPLYRKVDFSRVTYAGHSAGGQGALQAASAYQDAGRAVIPNFRVVGVFAIQNGPLAVGATVHVPTLILGGRKDIVVPPWAWQKVYQYNGLQTAPAYFAVSKSAHHLDVARSAKTNPFIGVTTAWLRHIAYRDRRAGEFFVGERWLLPRDKAFDEVRRNAAAARLGVSASARVPDGTR</sequence>
<protein>
    <recommendedName>
        <fullName evidence="2">PET hydrolase/cutinase-like domain-containing protein</fullName>
    </recommendedName>
</protein>
<evidence type="ECO:0000256" key="1">
    <source>
        <dbReference type="SAM" id="SignalP"/>
    </source>
</evidence>
<organism evidence="3 4">
    <name type="scientific">Gordonia crocea</name>
    <dbReference type="NCBI Taxonomy" id="589162"/>
    <lineage>
        <taxon>Bacteria</taxon>
        <taxon>Bacillati</taxon>
        <taxon>Actinomycetota</taxon>
        <taxon>Actinomycetes</taxon>
        <taxon>Mycobacteriales</taxon>
        <taxon>Gordoniaceae</taxon>
        <taxon>Gordonia</taxon>
    </lineage>
</organism>
<keyword evidence="4" id="KW-1185">Reference proteome</keyword>